<keyword evidence="4" id="KW-1185">Reference proteome</keyword>
<dbReference type="AlphaFoldDB" id="A0A2P8GAD0"/>
<keyword evidence="1" id="KW-0732">Signal</keyword>
<proteinExistence type="predicted"/>
<dbReference type="InterPro" id="IPR025665">
    <property type="entry name" value="Beta-barrel_OMP_2"/>
</dbReference>
<protein>
    <submittedName>
        <fullName evidence="3">Outer membrane protein with beta-barrel domain</fullName>
    </submittedName>
</protein>
<accession>A0A2P8GAD0</accession>
<gene>
    <name evidence="3" type="ORF">CLV42_105275</name>
</gene>
<dbReference type="Proteomes" id="UP000240978">
    <property type="component" value="Unassembled WGS sequence"/>
</dbReference>
<feature type="chain" id="PRO_5015181802" evidence="1">
    <location>
        <begin position="20"/>
        <end position="231"/>
    </location>
</feature>
<evidence type="ECO:0000313" key="4">
    <source>
        <dbReference type="Proteomes" id="UP000240978"/>
    </source>
</evidence>
<dbReference type="OrthoDB" id="1011748at2"/>
<dbReference type="Pfam" id="PF13568">
    <property type="entry name" value="OMP_b-brl_2"/>
    <property type="match status" value="1"/>
</dbReference>
<evidence type="ECO:0000256" key="1">
    <source>
        <dbReference type="SAM" id="SignalP"/>
    </source>
</evidence>
<sequence>MKKLLLLALLAISMLPVYSQTSVGVIAGYNAGSRHPQYQSPVGISDYSPLSTWRAGLVADHHLWKKFYLQPQLLLNNKGEKEHYTDLRPVDYTNKTSTRLLSLELQANFIFKQEWGKGKFFVGAGPYLGRGISGKCKYKGYNGVTGERFYFDGSYPVKYKRKVETPDPTVLYQKPYDAGINFQAGYELKNGLFFNAVYSRGLNYQGYNTDGNRSKSTYWGVSVGYLLKKFS</sequence>
<feature type="signal peptide" evidence="1">
    <location>
        <begin position="1"/>
        <end position="19"/>
    </location>
</feature>
<comment type="caution">
    <text evidence="3">The sequence shown here is derived from an EMBL/GenBank/DDBJ whole genome shotgun (WGS) entry which is preliminary data.</text>
</comment>
<reference evidence="3 4" key="1">
    <citation type="submission" date="2018-03" db="EMBL/GenBank/DDBJ databases">
        <title>Genomic Encyclopedia of Archaeal and Bacterial Type Strains, Phase II (KMG-II): from individual species to whole genera.</title>
        <authorList>
            <person name="Goeker M."/>
        </authorList>
    </citation>
    <scope>NUCLEOTIDE SEQUENCE [LARGE SCALE GENOMIC DNA]</scope>
    <source>
        <strain evidence="3 4">DSM 18107</strain>
    </source>
</reference>
<dbReference type="EMBL" id="PYGK01000005">
    <property type="protein sequence ID" value="PSL30914.1"/>
    <property type="molecule type" value="Genomic_DNA"/>
</dbReference>
<dbReference type="RefSeq" id="WP_106602745.1">
    <property type="nucleotide sequence ID" value="NZ_PYGK01000005.1"/>
</dbReference>
<evidence type="ECO:0000259" key="2">
    <source>
        <dbReference type="Pfam" id="PF13568"/>
    </source>
</evidence>
<organism evidence="3 4">
    <name type="scientific">Chitinophaga ginsengisoli</name>
    <dbReference type="NCBI Taxonomy" id="363837"/>
    <lineage>
        <taxon>Bacteria</taxon>
        <taxon>Pseudomonadati</taxon>
        <taxon>Bacteroidota</taxon>
        <taxon>Chitinophagia</taxon>
        <taxon>Chitinophagales</taxon>
        <taxon>Chitinophagaceae</taxon>
        <taxon>Chitinophaga</taxon>
    </lineage>
</organism>
<feature type="domain" description="Outer membrane protein beta-barrel" evidence="2">
    <location>
        <begin position="22"/>
        <end position="203"/>
    </location>
</feature>
<name>A0A2P8GAD0_9BACT</name>
<evidence type="ECO:0000313" key="3">
    <source>
        <dbReference type="EMBL" id="PSL30914.1"/>
    </source>
</evidence>